<comment type="catalytic activity">
    <reaction evidence="11">
        <text>[GlcNAc-(1-&gt;4)-Mur2Ac(oyl-L-Ala-gamma-D-Glu-L-Lys-D-Ala-D-Ala)](n)-di-trans,octa-cis-undecaprenyl diphosphate + beta-D-GlcNAc-(1-&gt;4)-Mur2Ac(oyl-L-Ala-gamma-D-Glu-L-Lys-D-Ala-D-Ala)-di-trans,octa-cis-undecaprenyl diphosphate = [GlcNAc-(1-&gt;4)-Mur2Ac(oyl-L-Ala-gamma-D-Glu-L-Lys-D-Ala-D-Ala)](n+1)-di-trans,octa-cis-undecaprenyl diphosphate + di-trans,octa-cis-undecaprenyl diphosphate + H(+)</text>
        <dbReference type="Rhea" id="RHEA:23708"/>
        <dbReference type="Rhea" id="RHEA-COMP:9602"/>
        <dbReference type="Rhea" id="RHEA-COMP:9603"/>
        <dbReference type="ChEBI" id="CHEBI:15378"/>
        <dbReference type="ChEBI" id="CHEBI:58405"/>
        <dbReference type="ChEBI" id="CHEBI:60033"/>
        <dbReference type="ChEBI" id="CHEBI:78435"/>
        <dbReference type="EC" id="2.4.99.28"/>
    </reaction>
</comment>
<name>A0A0N1F999_9PROT</name>
<comment type="caution">
    <text evidence="15">The sequence shown here is derived from an EMBL/GenBank/DDBJ whole genome shotgun (WGS) entry which is preliminary data.</text>
</comment>
<gene>
    <name evidence="15" type="ORF">GLUCOINTEAF2_0203244</name>
</gene>
<dbReference type="AlphaFoldDB" id="A0A0N1F999"/>
<dbReference type="Pfam" id="PF06832">
    <property type="entry name" value="BiPBP_C"/>
    <property type="match status" value="1"/>
</dbReference>
<evidence type="ECO:0000256" key="10">
    <source>
        <dbReference type="ARBA" id="ARBA00044770"/>
    </source>
</evidence>
<reference evidence="15 16" key="1">
    <citation type="submission" date="2015-07" db="EMBL/GenBank/DDBJ databases">
        <title>Draft Genome Sequence of Komagataeibacter intermedius Strain AF2, Isolated from Kombucha Tea.</title>
        <authorList>
            <person name="Santos R.A."/>
            <person name="Berretta A.A."/>
            <person name="Barud H.S."/>
            <person name="Ribeiro S.J."/>
            <person name="Gonzalez-Garcia L.N."/>
            <person name="Zucchi T.D."/>
            <person name="Goldman G.H."/>
            <person name="Riano-Pachon D.M."/>
        </authorList>
    </citation>
    <scope>NUCLEOTIDE SEQUENCE [LARGE SCALE GENOMIC DNA]</scope>
    <source>
        <strain evidence="15 16">AF2</strain>
    </source>
</reference>
<keyword evidence="9" id="KW-0511">Multifunctional enzyme</keyword>
<evidence type="ECO:0000256" key="9">
    <source>
        <dbReference type="ARBA" id="ARBA00023268"/>
    </source>
</evidence>
<organism evidence="15 16">
    <name type="scientific">Komagataeibacter intermedius AF2</name>
    <dbReference type="NCBI Taxonomy" id="1458464"/>
    <lineage>
        <taxon>Bacteria</taxon>
        <taxon>Pseudomonadati</taxon>
        <taxon>Pseudomonadota</taxon>
        <taxon>Alphaproteobacteria</taxon>
        <taxon>Acetobacterales</taxon>
        <taxon>Acetobacteraceae</taxon>
        <taxon>Komagataeibacter</taxon>
    </lineage>
</organism>
<evidence type="ECO:0000256" key="1">
    <source>
        <dbReference type="ARBA" id="ARBA00004752"/>
    </source>
</evidence>
<dbReference type="PANTHER" id="PTHR32282:SF15">
    <property type="entry name" value="PENICILLIN-BINDING PROTEIN 1C"/>
    <property type="match status" value="1"/>
</dbReference>
<keyword evidence="8" id="KW-0378">Hydrolase</keyword>
<evidence type="ECO:0000259" key="12">
    <source>
        <dbReference type="Pfam" id="PF00905"/>
    </source>
</evidence>
<dbReference type="InterPro" id="IPR050396">
    <property type="entry name" value="Glycosyltr_51/Transpeptidase"/>
</dbReference>
<protein>
    <recommendedName>
        <fullName evidence="10">peptidoglycan glycosyltransferase</fullName>
        <ecNumber evidence="10">2.4.99.28</ecNumber>
    </recommendedName>
</protein>
<feature type="domain" description="Glycosyl transferase family 51" evidence="13">
    <location>
        <begin position="63"/>
        <end position="226"/>
    </location>
</feature>
<dbReference type="InterPro" id="IPR001264">
    <property type="entry name" value="Glyco_trans_51"/>
</dbReference>
<evidence type="ECO:0000256" key="2">
    <source>
        <dbReference type="ARBA" id="ARBA00007090"/>
    </source>
</evidence>
<dbReference type="Gene3D" id="3.40.710.10">
    <property type="entry name" value="DD-peptidase/beta-lactamase superfamily"/>
    <property type="match status" value="1"/>
</dbReference>
<dbReference type="GO" id="GO:0006508">
    <property type="term" value="P:proteolysis"/>
    <property type="evidence" value="ECO:0007669"/>
    <property type="project" value="UniProtKB-KW"/>
</dbReference>
<dbReference type="EMBL" id="JUFX02000228">
    <property type="protein sequence ID" value="KPH85667.1"/>
    <property type="molecule type" value="Genomic_DNA"/>
</dbReference>
<evidence type="ECO:0000256" key="11">
    <source>
        <dbReference type="ARBA" id="ARBA00049902"/>
    </source>
</evidence>
<keyword evidence="7" id="KW-0808">Transferase</keyword>
<proteinExistence type="inferred from homology"/>
<dbReference type="SUPFAM" id="SSF56601">
    <property type="entry name" value="beta-lactamase/transpeptidase-like"/>
    <property type="match status" value="1"/>
</dbReference>
<evidence type="ECO:0000313" key="15">
    <source>
        <dbReference type="EMBL" id="KPH85667.1"/>
    </source>
</evidence>
<dbReference type="GO" id="GO:0008658">
    <property type="term" value="F:penicillin binding"/>
    <property type="evidence" value="ECO:0007669"/>
    <property type="project" value="InterPro"/>
</dbReference>
<accession>A0A0N1F999</accession>
<evidence type="ECO:0000313" key="16">
    <source>
        <dbReference type="Proteomes" id="UP000031553"/>
    </source>
</evidence>
<evidence type="ECO:0000259" key="14">
    <source>
        <dbReference type="Pfam" id="PF06832"/>
    </source>
</evidence>
<dbReference type="Proteomes" id="UP000031553">
    <property type="component" value="Unassembled WGS sequence"/>
</dbReference>
<comment type="similarity">
    <text evidence="3">In the N-terminal section; belongs to the glycosyltransferase 51 family.</text>
</comment>
<dbReference type="InterPro" id="IPR009647">
    <property type="entry name" value="PBP_C"/>
</dbReference>
<dbReference type="GO" id="GO:0008955">
    <property type="term" value="F:peptidoglycan glycosyltransferase activity"/>
    <property type="evidence" value="ECO:0007669"/>
    <property type="project" value="UniProtKB-EC"/>
</dbReference>
<evidence type="ECO:0000259" key="13">
    <source>
        <dbReference type="Pfam" id="PF00912"/>
    </source>
</evidence>
<dbReference type="InterPro" id="IPR036950">
    <property type="entry name" value="PBP_transglycosylase"/>
</dbReference>
<keyword evidence="5" id="KW-0645">Protease</keyword>
<dbReference type="GO" id="GO:0030288">
    <property type="term" value="C:outer membrane-bounded periplasmic space"/>
    <property type="evidence" value="ECO:0007669"/>
    <property type="project" value="TreeGrafter"/>
</dbReference>
<dbReference type="InterPro" id="IPR001460">
    <property type="entry name" value="PCN-bd_Tpept"/>
</dbReference>
<evidence type="ECO:0000256" key="8">
    <source>
        <dbReference type="ARBA" id="ARBA00022801"/>
    </source>
</evidence>
<evidence type="ECO:0000256" key="7">
    <source>
        <dbReference type="ARBA" id="ARBA00022679"/>
    </source>
</evidence>
<evidence type="ECO:0000256" key="4">
    <source>
        <dbReference type="ARBA" id="ARBA00022645"/>
    </source>
</evidence>
<comment type="pathway">
    <text evidence="1">Cell wall biogenesis; peptidoglycan biosynthesis.</text>
</comment>
<dbReference type="SUPFAM" id="SSF53955">
    <property type="entry name" value="Lysozyme-like"/>
    <property type="match status" value="1"/>
</dbReference>
<dbReference type="InterPro" id="IPR023346">
    <property type="entry name" value="Lysozyme-like_dom_sf"/>
</dbReference>
<dbReference type="UniPathway" id="UPA00219"/>
<keyword evidence="4" id="KW-0121">Carboxypeptidase</keyword>
<comment type="similarity">
    <text evidence="2">In the C-terminal section; belongs to the transpeptidase family.</text>
</comment>
<evidence type="ECO:0000256" key="3">
    <source>
        <dbReference type="ARBA" id="ARBA00007739"/>
    </source>
</evidence>
<dbReference type="PANTHER" id="PTHR32282">
    <property type="entry name" value="BINDING PROTEIN TRANSPEPTIDASE, PUTATIVE-RELATED"/>
    <property type="match status" value="1"/>
</dbReference>
<dbReference type="Pfam" id="PF00905">
    <property type="entry name" value="Transpeptidase"/>
    <property type="match status" value="1"/>
</dbReference>
<dbReference type="Pfam" id="PF00912">
    <property type="entry name" value="Transgly"/>
    <property type="match status" value="1"/>
</dbReference>
<dbReference type="GO" id="GO:0009252">
    <property type="term" value="P:peptidoglycan biosynthetic process"/>
    <property type="evidence" value="ECO:0007669"/>
    <property type="project" value="UniProtKB-UniPathway"/>
</dbReference>
<keyword evidence="6" id="KW-0328">Glycosyltransferase</keyword>
<sequence>MRASLRLIRNCTLGLLLTSLIPAGLLVADRFNPPDLHRAEQAALLVQARNHTLLDGHTSRDGFWRLPVESQDVDPTYITLLMMTEDHRFESHPGVDPQALARAIWQLARHGHIVSGGSTLAMQTSRLLTPHRHTWGGKLRDILRALQLEWRFGRQGVLNLYLTLAPEGTNIEGIRAASLLYFGHEPTHLTPTEAAFLVTLPRRPAALRPDRHPDALLNAAHRTLQRATSLRPVAWPTPDTRGVPHDAPELAGHFLSAGRNGVVVTTLDARLQRNARQVLASHPAPLRGTFAALIVDHERQVVAWVGGAEHKAPGNAIDAVLAPRSPGSTLKPFVYGMAFEKGWMTPHTRVRDSRLAIGGYAPRDFDHAFRGETTVSEALQLSLNVPVIQALERVGPSRFMDHLSACGVRLRLPKNPDGTQSAPSLAIVLGGAGISLHDLTMLYAALDHNGRVAPLHREPTGLKSAGPAPETVLLSSRANADIRTILRGTAPPAGVASWEGVAFKTGTSYGNRDGWAMASTPQATVGVWAGRPDGTASPGLTGRDTAGPVLAVLLSLLSSPPHTSAPPASAQPHRAVAVLSPALRTLQQRQAPQIIFPRNHSEIESRSSEGTMLPVGLEGSGGHPPYHWYINGIPLDVPPGAQPSWTPDAPGFAHITLADAQNAHATIDIRIR</sequence>
<feature type="domain" description="Penicillin-binding C-terminal" evidence="14">
    <location>
        <begin position="585"/>
        <end position="665"/>
    </location>
</feature>
<evidence type="ECO:0000256" key="5">
    <source>
        <dbReference type="ARBA" id="ARBA00022670"/>
    </source>
</evidence>
<dbReference type="GO" id="GO:0004180">
    <property type="term" value="F:carboxypeptidase activity"/>
    <property type="evidence" value="ECO:0007669"/>
    <property type="project" value="UniProtKB-KW"/>
</dbReference>
<dbReference type="EC" id="2.4.99.28" evidence="10"/>
<feature type="domain" description="Penicillin-binding protein transpeptidase" evidence="12">
    <location>
        <begin position="293"/>
        <end position="510"/>
    </location>
</feature>
<dbReference type="Gene3D" id="1.10.3810.10">
    <property type="entry name" value="Biosynthetic peptidoglycan transglycosylase-like"/>
    <property type="match status" value="1"/>
</dbReference>
<evidence type="ECO:0000256" key="6">
    <source>
        <dbReference type="ARBA" id="ARBA00022676"/>
    </source>
</evidence>
<dbReference type="InterPro" id="IPR012338">
    <property type="entry name" value="Beta-lactam/transpept-like"/>
</dbReference>